<dbReference type="EMBL" id="CP029192">
    <property type="protein sequence ID" value="QES32164.1"/>
    <property type="molecule type" value="Genomic_DNA"/>
</dbReference>
<keyword evidence="1" id="KW-0812">Transmembrane</keyword>
<protein>
    <recommendedName>
        <fullName evidence="4">Integral membrane protein</fullName>
    </recommendedName>
</protein>
<accession>A0A5P2BP02</accession>
<dbReference type="AlphaFoldDB" id="A0A5P2BP02"/>
<feature type="transmembrane region" description="Helical" evidence="1">
    <location>
        <begin position="101"/>
        <end position="121"/>
    </location>
</feature>
<feature type="transmembrane region" description="Helical" evidence="1">
    <location>
        <begin position="48"/>
        <end position="81"/>
    </location>
</feature>
<name>A0A5P2BP02_STRVZ</name>
<evidence type="ECO:0000256" key="1">
    <source>
        <dbReference type="SAM" id="Phobius"/>
    </source>
</evidence>
<evidence type="ECO:0000313" key="2">
    <source>
        <dbReference type="EMBL" id="QES32164.1"/>
    </source>
</evidence>
<feature type="transmembrane region" description="Helical" evidence="1">
    <location>
        <begin position="22"/>
        <end position="41"/>
    </location>
</feature>
<keyword evidence="1" id="KW-0472">Membrane</keyword>
<proteinExistence type="predicted"/>
<organism evidence="2 3">
    <name type="scientific">Streptomyces venezuelae</name>
    <dbReference type="NCBI Taxonomy" id="54571"/>
    <lineage>
        <taxon>Bacteria</taxon>
        <taxon>Bacillati</taxon>
        <taxon>Actinomycetota</taxon>
        <taxon>Actinomycetes</taxon>
        <taxon>Kitasatosporales</taxon>
        <taxon>Streptomycetaceae</taxon>
        <taxon>Streptomyces</taxon>
    </lineage>
</organism>
<sequence length="136" mass="14238">MVEWRYIAKGARAVPEPMATPFVWTTACSGSLVLVIAFDLLGALDRTGLALAALSVVAALVGTLGRFVAAPGTALLCWALLNVFAAHPTGELSWAGHRDPGWVACLLAAALIGTATARVWYARAAYRRITPFDGAA</sequence>
<dbReference type="OrthoDB" id="4236046at2"/>
<gene>
    <name evidence="2" type="ORF">DEJ48_00860</name>
</gene>
<reference evidence="2 3" key="1">
    <citation type="submission" date="2018-05" db="EMBL/GenBank/DDBJ databases">
        <title>Streptomyces venezuelae.</title>
        <authorList>
            <person name="Kim W."/>
            <person name="Lee N."/>
            <person name="Cho B.-K."/>
        </authorList>
    </citation>
    <scope>NUCLEOTIDE SEQUENCE [LARGE SCALE GENOMIC DNA]</scope>
    <source>
        <strain evidence="2 3">ATCC 14584</strain>
    </source>
</reference>
<evidence type="ECO:0008006" key="4">
    <source>
        <dbReference type="Google" id="ProtNLM"/>
    </source>
</evidence>
<dbReference type="Proteomes" id="UP000322927">
    <property type="component" value="Chromosome"/>
</dbReference>
<dbReference type="PROSITE" id="PS51257">
    <property type="entry name" value="PROKAR_LIPOPROTEIN"/>
    <property type="match status" value="1"/>
</dbReference>
<evidence type="ECO:0000313" key="3">
    <source>
        <dbReference type="Proteomes" id="UP000322927"/>
    </source>
</evidence>
<keyword evidence="1" id="KW-1133">Transmembrane helix</keyword>